<dbReference type="GO" id="GO:0008270">
    <property type="term" value="F:zinc ion binding"/>
    <property type="evidence" value="ECO:0007669"/>
    <property type="project" value="UniProtKB-KW"/>
</dbReference>
<comment type="similarity">
    <text evidence="2">Belongs to the krueppel C2H2-type zinc-finger protein family.</text>
</comment>
<evidence type="ECO:0000256" key="5">
    <source>
        <dbReference type="ARBA" id="ARBA00022771"/>
    </source>
</evidence>
<dbReference type="Gene3D" id="3.30.160.60">
    <property type="entry name" value="Classic Zinc Finger"/>
    <property type="match status" value="1"/>
</dbReference>
<organism evidence="14 15">
    <name type="scientific">Armillaria gallica</name>
    <name type="common">Bulbous honey fungus</name>
    <name type="synonym">Armillaria bulbosa</name>
    <dbReference type="NCBI Taxonomy" id="47427"/>
    <lineage>
        <taxon>Eukaryota</taxon>
        <taxon>Fungi</taxon>
        <taxon>Dikarya</taxon>
        <taxon>Basidiomycota</taxon>
        <taxon>Agaricomycotina</taxon>
        <taxon>Agaricomycetes</taxon>
        <taxon>Agaricomycetidae</taxon>
        <taxon>Agaricales</taxon>
        <taxon>Marasmiineae</taxon>
        <taxon>Physalacriaceae</taxon>
        <taxon>Armillaria</taxon>
    </lineage>
</organism>
<keyword evidence="4" id="KW-0677">Repeat</keyword>
<evidence type="ECO:0000313" key="15">
    <source>
        <dbReference type="Proteomes" id="UP000217790"/>
    </source>
</evidence>
<dbReference type="EMBL" id="KZ293644">
    <property type="protein sequence ID" value="PBL04072.1"/>
    <property type="molecule type" value="Genomic_DNA"/>
</dbReference>
<evidence type="ECO:0000259" key="13">
    <source>
        <dbReference type="PROSITE" id="PS50157"/>
    </source>
</evidence>
<evidence type="ECO:0000256" key="1">
    <source>
        <dbReference type="ARBA" id="ARBA00004123"/>
    </source>
</evidence>
<dbReference type="InParanoid" id="A0A2H3E9I5"/>
<dbReference type="GO" id="GO:0005634">
    <property type="term" value="C:nucleus"/>
    <property type="evidence" value="ECO:0007669"/>
    <property type="project" value="UniProtKB-SubCell"/>
</dbReference>
<keyword evidence="6" id="KW-0862">Zinc</keyword>
<dbReference type="GO" id="GO:0003677">
    <property type="term" value="F:DNA binding"/>
    <property type="evidence" value="ECO:0007669"/>
    <property type="project" value="UniProtKB-KW"/>
</dbReference>
<feature type="region of interest" description="Disordered" evidence="12">
    <location>
        <begin position="1"/>
        <end position="21"/>
    </location>
</feature>
<reference evidence="15" key="1">
    <citation type="journal article" date="2017" name="Nat. Ecol. Evol.">
        <title>Genome expansion and lineage-specific genetic innovations in the forest pathogenic fungi Armillaria.</title>
        <authorList>
            <person name="Sipos G."/>
            <person name="Prasanna A.N."/>
            <person name="Walter M.C."/>
            <person name="O'Connor E."/>
            <person name="Balint B."/>
            <person name="Krizsan K."/>
            <person name="Kiss B."/>
            <person name="Hess J."/>
            <person name="Varga T."/>
            <person name="Slot J."/>
            <person name="Riley R."/>
            <person name="Boka B."/>
            <person name="Rigling D."/>
            <person name="Barry K."/>
            <person name="Lee J."/>
            <person name="Mihaltcheva S."/>
            <person name="LaButti K."/>
            <person name="Lipzen A."/>
            <person name="Waldron R."/>
            <person name="Moloney N.M."/>
            <person name="Sperisen C."/>
            <person name="Kredics L."/>
            <person name="Vagvoelgyi C."/>
            <person name="Patrignani A."/>
            <person name="Fitzpatrick D."/>
            <person name="Nagy I."/>
            <person name="Doyle S."/>
            <person name="Anderson J.B."/>
            <person name="Grigoriev I.V."/>
            <person name="Gueldener U."/>
            <person name="Muensterkoetter M."/>
            <person name="Nagy L.G."/>
        </authorList>
    </citation>
    <scope>NUCLEOTIDE SEQUENCE [LARGE SCALE GENOMIC DNA]</scope>
    <source>
        <strain evidence="15">Ar21-2</strain>
    </source>
</reference>
<accession>A0A2H3E9I5</accession>
<evidence type="ECO:0000256" key="11">
    <source>
        <dbReference type="PROSITE-ProRule" id="PRU00042"/>
    </source>
</evidence>
<evidence type="ECO:0000256" key="3">
    <source>
        <dbReference type="ARBA" id="ARBA00022723"/>
    </source>
</evidence>
<keyword evidence="7" id="KW-0805">Transcription regulation</keyword>
<dbReference type="SUPFAM" id="SSF57667">
    <property type="entry name" value="beta-beta-alpha zinc fingers"/>
    <property type="match status" value="1"/>
</dbReference>
<feature type="region of interest" description="Disordered" evidence="12">
    <location>
        <begin position="115"/>
        <end position="154"/>
    </location>
</feature>
<feature type="domain" description="C2H2-type" evidence="13">
    <location>
        <begin position="226"/>
        <end position="253"/>
    </location>
</feature>
<dbReference type="OrthoDB" id="2984592at2759"/>
<gene>
    <name evidence="14" type="ORF">ARMGADRAFT_1070554</name>
</gene>
<name>A0A2H3E9I5_ARMGA</name>
<evidence type="ECO:0000256" key="6">
    <source>
        <dbReference type="ARBA" id="ARBA00022833"/>
    </source>
</evidence>
<keyword evidence="9" id="KW-0804">Transcription</keyword>
<dbReference type="InterPro" id="IPR036236">
    <property type="entry name" value="Znf_C2H2_sf"/>
</dbReference>
<feature type="compositionally biased region" description="Low complexity" evidence="12">
    <location>
        <begin position="1"/>
        <end position="16"/>
    </location>
</feature>
<dbReference type="FunFam" id="3.30.160.60:FF:001156">
    <property type="entry name" value="Zinc finger protein 407"/>
    <property type="match status" value="1"/>
</dbReference>
<dbReference type="PROSITE" id="PS00028">
    <property type="entry name" value="ZINC_FINGER_C2H2_1"/>
    <property type="match status" value="1"/>
</dbReference>
<dbReference type="AlphaFoldDB" id="A0A2H3E9I5"/>
<dbReference type="InterPro" id="IPR013087">
    <property type="entry name" value="Znf_C2H2_type"/>
</dbReference>
<keyword evidence="10" id="KW-0539">Nucleus</keyword>
<evidence type="ECO:0000256" key="12">
    <source>
        <dbReference type="SAM" id="MobiDB-lite"/>
    </source>
</evidence>
<evidence type="ECO:0000256" key="4">
    <source>
        <dbReference type="ARBA" id="ARBA00022737"/>
    </source>
</evidence>
<sequence>MAYPLPGQSSEGLSLQGQGGNFDQFQRHQSMLSYRSQAGNFNGNYHPAAQGRPSYCVSQEMLGQEVVYTGHLSNHTGNTGQGASNLLGTYGSNISAFNGSPTTAQNQGSFGGSLQPGAGAHGFSTNNHIPPSQPSVHRISGNHASQDKPLRATSTTSTLGKDLCKCDLGCGLEYPASKTQHHLNHYHSGLEREGAHIICPLHPEKKITEDNFARHIREVHHKSEEVRCLQCGRTFSRKSNLTRHMKTHESPLTSGQ</sequence>
<dbReference type="PROSITE" id="PS50157">
    <property type="entry name" value="ZINC_FINGER_C2H2_2"/>
    <property type="match status" value="1"/>
</dbReference>
<evidence type="ECO:0000256" key="10">
    <source>
        <dbReference type="ARBA" id="ARBA00023242"/>
    </source>
</evidence>
<keyword evidence="15" id="KW-1185">Reference proteome</keyword>
<evidence type="ECO:0000256" key="2">
    <source>
        <dbReference type="ARBA" id="ARBA00006991"/>
    </source>
</evidence>
<dbReference type="Proteomes" id="UP000217790">
    <property type="component" value="Unassembled WGS sequence"/>
</dbReference>
<dbReference type="SMART" id="SM00355">
    <property type="entry name" value="ZnF_C2H2"/>
    <property type="match status" value="2"/>
</dbReference>
<keyword evidence="5 11" id="KW-0863">Zinc-finger</keyword>
<proteinExistence type="inferred from homology"/>
<keyword evidence="8" id="KW-0238">DNA-binding</keyword>
<evidence type="ECO:0000256" key="7">
    <source>
        <dbReference type="ARBA" id="ARBA00023015"/>
    </source>
</evidence>
<keyword evidence="3" id="KW-0479">Metal-binding</keyword>
<dbReference type="Pfam" id="PF00096">
    <property type="entry name" value="zf-C2H2"/>
    <property type="match status" value="1"/>
</dbReference>
<comment type="subcellular location">
    <subcellularLocation>
        <location evidence="1">Nucleus</location>
    </subcellularLocation>
</comment>
<evidence type="ECO:0000313" key="14">
    <source>
        <dbReference type="EMBL" id="PBL04072.1"/>
    </source>
</evidence>
<evidence type="ECO:0000256" key="8">
    <source>
        <dbReference type="ARBA" id="ARBA00023125"/>
    </source>
</evidence>
<protein>
    <recommendedName>
        <fullName evidence="13">C2H2-type domain-containing protein</fullName>
    </recommendedName>
</protein>
<evidence type="ECO:0000256" key="9">
    <source>
        <dbReference type="ARBA" id="ARBA00023163"/>
    </source>
</evidence>